<dbReference type="PANTHER" id="PTHR30349:SF41">
    <property type="entry name" value="INTEGRASE_RECOMBINASE PROTEIN MJ0367-RELATED"/>
    <property type="match status" value="1"/>
</dbReference>
<gene>
    <name evidence="8" type="ORF">ACFSUC_14545</name>
</gene>
<organism evidence="8 9">
    <name type="scientific">Marinicrinis sediminis</name>
    <dbReference type="NCBI Taxonomy" id="1652465"/>
    <lineage>
        <taxon>Bacteria</taxon>
        <taxon>Bacillati</taxon>
        <taxon>Bacillota</taxon>
        <taxon>Bacilli</taxon>
        <taxon>Bacillales</taxon>
        <taxon>Paenibacillaceae</taxon>
    </lineage>
</organism>
<keyword evidence="3 5" id="KW-0238">DNA-binding</keyword>
<keyword evidence="4" id="KW-0233">DNA recombination</keyword>
<dbReference type="InterPro" id="IPR004107">
    <property type="entry name" value="Integrase_SAM-like_N"/>
</dbReference>
<evidence type="ECO:0000313" key="9">
    <source>
        <dbReference type="Proteomes" id="UP001597497"/>
    </source>
</evidence>
<evidence type="ECO:0000256" key="2">
    <source>
        <dbReference type="ARBA" id="ARBA00022908"/>
    </source>
</evidence>
<dbReference type="Proteomes" id="UP001597497">
    <property type="component" value="Unassembled WGS sequence"/>
</dbReference>
<reference evidence="9" key="1">
    <citation type="journal article" date="2019" name="Int. J. Syst. Evol. Microbiol.">
        <title>The Global Catalogue of Microorganisms (GCM) 10K type strain sequencing project: providing services to taxonomists for standard genome sequencing and annotation.</title>
        <authorList>
            <consortium name="The Broad Institute Genomics Platform"/>
            <consortium name="The Broad Institute Genome Sequencing Center for Infectious Disease"/>
            <person name="Wu L."/>
            <person name="Ma J."/>
        </authorList>
    </citation>
    <scope>NUCLEOTIDE SEQUENCE [LARGE SCALE GENOMIC DNA]</scope>
    <source>
        <strain evidence="9">KCTC 33676</strain>
    </source>
</reference>
<dbReference type="InterPro" id="IPR013762">
    <property type="entry name" value="Integrase-like_cat_sf"/>
</dbReference>
<dbReference type="EMBL" id="JBHUMM010000043">
    <property type="protein sequence ID" value="MFD2672784.1"/>
    <property type="molecule type" value="Genomic_DNA"/>
</dbReference>
<dbReference type="PROSITE" id="PS51900">
    <property type="entry name" value="CB"/>
    <property type="match status" value="1"/>
</dbReference>
<dbReference type="InterPro" id="IPR002104">
    <property type="entry name" value="Integrase_catalytic"/>
</dbReference>
<dbReference type="Gene3D" id="1.10.443.10">
    <property type="entry name" value="Intergrase catalytic core"/>
    <property type="match status" value="1"/>
</dbReference>
<comment type="caution">
    <text evidence="8">The sequence shown here is derived from an EMBL/GenBank/DDBJ whole genome shotgun (WGS) entry which is preliminary data.</text>
</comment>
<name>A0ABW5RD82_9BACL</name>
<dbReference type="PANTHER" id="PTHR30349">
    <property type="entry name" value="PHAGE INTEGRASE-RELATED"/>
    <property type="match status" value="1"/>
</dbReference>
<dbReference type="SUPFAM" id="SSF56349">
    <property type="entry name" value="DNA breaking-rejoining enzymes"/>
    <property type="match status" value="1"/>
</dbReference>
<dbReference type="InterPro" id="IPR044068">
    <property type="entry name" value="CB"/>
</dbReference>
<keyword evidence="2" id="KW-0229">DNA integration</keyword>
<feature type="domain" description="Core-binding (CB)" evidence="7">
    <location>
        <begin position="19"/>
        <end position="103"/>
    </location>
</feature>
<sequence>MEQRRKRSNRLSDELRFNNGLDRALAGFMTYNRSRNLADSTLKYHENSIRELDKLIKHFNVDVEDLTENIVREYITYKLECGVKATTINQYLRTWRPFGNFLVRNKFAKINAFENISNLLIEKKLIETFSAEQVDKLLNTPDRATFTGFRDYVIMSLMLETGVRLSEAIGVKMNDVDFKAGLIRVFGKGRKERYVPFQDQMAQRLRKYIEYRGRIMHPNLFLSVENQPLKPRSFQDNMRKYGVKSRLPVRVSPHTLRHTFAKMYLLNGGDAFSLKNILGHTTLDMVSHYISLFSEDVATQHRKYSPLDRLMSERDV</sequence>
<feature type="domain" description="Tyr recombinase" evidence="6">
    <location>
        <begin position="124"/>
        <end position="302"/>
    </location>
</feature>
<dbReference type="Pfam" id="PF00589">
    <property type="entry name" value="Phage_integrase"/>
    <property type="match status" value="1"/>
</dbReference>
<evidence type="ECO:0000256" key="3">
    <source>
        <dbReference type="ARBA" id="ARBA00023125"/>
    </source>
</evidence>
<proteinExistence type="inferred from homology"/>
<dbReference type="InterPro" id="IPR010998">
    <property type="entry name" value="Integrase_recombinase_N"/>
</dbReference>
<dbReference type="Gene3D" id="1.10.150.130">
    <property type="match status" value="1"/>
</dbReference>
<evidence type="ECO:0000256" key="4">
    <source>
        <dbReference type="ARBA" id="ARBA00023172"/>
    </source>
</evidence>
<evidence type="ECO:0000259" key="6">
    <source>
        <dbReference type="PROSITE" id="PS51898"/>
    </source>
</evidence>
<dbReference type="InterPro" id="IPR011010">
    <property type="entry name" value="DNA_brk_join_enz"/>
</dbReference>
<dbReference type="RefSeq" id="WP_379930346.1">
    <property type="nucleotide sequence ID" value="NZ_JBHUMM010000043.1"/>
</dbReference>
<comment type="similarity">
    <text evidence="1">Belongs to the 'phage' integrase family.</text>
</comment>
<evidence type="ECO:0000313" key="8">
    <source>
        <dbReference type="EMBL" id="MFD2672784.1"/>
    </source>
</evidence>
<evidence type="ECO:0000256" key="5">
    <source>
        <dbReference type="PROSITE-ProRule" id="PRU01248"/>
    </source>
</evidence>
<dbReference type="Pfam" id="PF02899">
    <property type="entry name" value="Phage_int_SAM_1"/>
    <property type="match status" value="1"/>
</dbReference>
<dbReference type="InterPro" id="IPR050090">
    <property type="entry name" value="Tyrosine_recombinase_XerCD"/>
</dbReference>
<protein>
    <submittedName>
        <fullName evidence="8">Tyrosine-type recombinase/integrase</fullName>
    </submittedName>
</protein>
<evidence type="ECO:0000256" key="1">
    <source>
        <dbReference type="ARBA" id="ARBA00008857"/>
    </source>
</evidence>
<evidence type="ECO:0000259" key="7">
    <source>
        <dbReference type="PROSITE" id="PS51900"/>
    </source>
</evidence>
<accession>A0ABW5RD82</accession>
<keyword evidence="9" id="KW-1185">Reference proteome</keyword>
<dbReference type="PROSITE" id="PS51898">
    <property type="entry name" value="TYR_RECOMBINASE"/>
    <property type="match status" value="1"/>
</dbReference>